<dbReference type="PANTHER" id="PTHR34980:SF2">
    <property type="entry name" value="INNER MEMBRANE PROTEIN YHAH-RELATED"/>
    <property type="match status" value="1"/>
</dbReference>
<dbReference type="Pfam" id="PF05656">
    <property type="entry name" value="DUF805"/>
    <property type="match status" value="1"/>
</dbReference>
<dbReference type="AlphaFoldDB" id="A0A1H6VXY7"/>
<dbReference type="GO" id="GO:0005886">
    <property type="term" value="C:plasma membrane"/>
    <property type="evidence" value="ECO:0007669"/>
    <property type="project" value="TreeGrafter"/>
</dbReference>
<dbReference type="RefSeq" id="WP_092170609.1">
    <property type="nucleotide sequence ID" value="NZ_FNZH01000002.1"/>
</dbReference>
<keyword evidence="1" id="KW-1133">Transmembrane helix</keyword>
<dbReference type="EMBL" id="FNZH01000002">
    <property type="protein sequence ID" value="SEJ05072.1"/>
    <property type="molecule type" value="Genomic_DNA"/>
</dbReference>
<keyword evidence="3" id="KW-1185">Reference proteome</keyword>
<feature type="transmembrane region" description="Helical" evidence="1">
    <location>
        <begin position="84"/>
        <end position="105"/>
    </location>
</feature>
<evidence type="ECO:0000313" key="3">
    <source>
        <dbReference type="Proteomes" id="UP000199403"/>
    </source>
</evidence>
<dbReference type="PANTHER" id="PTHR34980">
    <property type="entry name" value="INNER MEMBRANE PROTEIN-RELATED-RELATED"/>
    <property type="match status" value="1"/>
</dbReference>
<reference evidence="3" key="1">
    <citation type="submission" date="2016-10" db="EMBL/GenBank/DDBJ databases">
        <authorList>
            <person name="Varghese N."/>
            <person name="Submissions S."/>
        </authorList>
    </citation>
    <scope>NUCLEOTIDE SEQUENCE [LARGE SCALE GENOMIC DNA]</scope>
    <source>
        <strain evidence="3">IBRC-M 10761</strain>
    </source>
</reference>
<proteinExistence type="predicted"/>
<dbReference type="Proteomes" id="UP000199403">
    <property type="component" value="Unassembled WGS sequence"/>
</dbReference>
<organism evidence="2 3">
    <name type="scientific">Cyclobacterium xiamenense</name>
    <dbReference type="NCBI Taxonomy" id="1297121"/>
    <lineage>
        <taxon>Bacteria</taxon>
        <taxon>Pseudomonadati</taxon>
        <taxon>Bacteroidota</taxon>
        <taxon>Cytophagia</taxon>
        <taxon>Cytophagales</taxon>
        <taxon>Cyclobacteriaceae</taxon>
        <taxon>Cyclobacterium</taxon>
    </lineage>
</organism>
<dbReference type="InterPro" id="IPR008523">
    <property type="entry name" value="DUF805"/>
</dbReference>
<keyword evidence="1" id="KW-0472">Membrane</keyword>
<protein>
    <submittedName>
        <fullName evidence="2">Uncharacterized membrane protein YhaH, DUF805 family</fullName>
    </submittedName>
</protein>
<evidence type="ECO:0000313" key="2">
    <source>
        <dbReference type="EMBL" id="SEJ05072.1"/>
    </source>
</evidence>
<feature type="transmembrane region" description="Helical" evidence="1">
    <location>
        <begin position="58"/>
        <end position="77"/>
    </location>
</feature>
<name>A0A1H6VXY7_9BACT</name>
<feature type="transmembrane region" description="Helical" evidence="1">
    <location>
        <begin position="31"/>
        <end position="52"/>
    </location>
</feature>
<dbReference type="OrthoDB" id="9812349at2"/>
<keyword evidence="1" id="KW-0812">Transmembrane</keyword>
<evidence type="ECO:0000256" key="1">
    <source>
        <dbReference type="SAM" id="Phobius"/>
    </source>
</evidence>
<gene>
    <name evidence="2" type="ORF">SAMN05192553_102132</name>
</gene>
<sequence>MNPQPQPFDYYLNALKYKYAKFDGRARRSEYWYFVLFNVLVSIGIGIVGAILDSTFLSGLYSLAVLIPGIAVAVRRLHDTGRSGFWIAIGLIPIVGLIVLLVFFVEDSKPDNQYGPNPKTLL</sequence>
<accession>A0A1H6VXY7</accession>